<evidence type="ECO:0000313" key="3">
    <source>
        <dbReference type="Proteomes" id="UP001596297"/>
    </source>
</evidence>
<organism evidence="2 3">
    <name type="scientific">Deinococcus lacus</name>
    <dbReference type="NCBI Taxonomy" id="392561"/>
    <lineage>
        <taxon>Bacteria</taxon>
        <taxon>Thermotogati</taxon>
        <taxon>Deinococcota</taxon>
        <taxon>Deinococci</taxon>
        <taxon>Deinococcales</taxon>
        <taxon>Deinococcaceae</taxon>
        <taxon>Deinococcus</taxon>
    </lineage>
</organism>
<dbReference type="EMBL" id="JBHSWD010000001">
    <property type="protein sequence ID" value="MFC6591674.1"/>
    <property type="molecule type" value="Genomic_DNA"/>
</dbReference>
<dbReference type="Proteomes" id="UP001596297">
    <property type="component" value="Unassembled WGS sequence"/>
</dbReference>
<name>A0ABW1YBV7_9DEIO</name>
<feature type="region of interest" description="Disordered" evidence="1">
    <location>
        <begin position="55"/>
        <end position="88"/>
    </location>
</feature>
<comment type="caution">
    <text evidence="2">The sequence shown here is derived from an EMBL/GenBank/DDBJ whole genome shotgun (WGS) entry which is preliminary data.</text>
</comment>
<dbReference type="RefSeq" id="WP_380082680.1">
    <property type="nucleotide sequence ID" value="NZ_JBHSWD010000001.1"/>
</dbReference>
<evidence type="ECO:0000256" key="1">
    <source>
        <dbReference type="SAM" id="MobiDB-lite"/>
    </source>
</evidence>
<evidence type="ECO:0000313" key="2">
    <source>
        <dbReference type="EMBL" id="MFC6591674.1"/>
    </source>
</evidence>
<keyword evidence="3" id="KW-1185">Reference proteome</keyword>
<sequence>MPLDKMTGEQAKLRFKVLDSKPAKPYSRPADFDTTAKELPELTTSTITAQVATNNDTTPKMYGSPKAGTGLTWAEPAPGEASWSGSMSGLVQPTEQERAAMLELQNALGRYVWLEQSLDGETKPDGGLVIITSRGRPVPVDGNVTFDIGFTGVGPNFLDTTAIV</sequence>
<reference evidence="3" key="1">
    <citation type="journal article" date="2019" name="Int. J. Syst. Evol. Microbiol.">
        <title>The Global Catalogue of Microorganisms (GCM) 10K type strain sequencing project: providing services to taxonomists for standard genome sequencing and annotation.</title>
        <authorList>
            <consortium name="The Broad Institute Genomics Platform"/>
            <consortium name="The Broad Institute Genome Sequencing Center for Infectious Disease"/>
            <person name="Wu L."/>
            <person name="Ma J."/>
        </authorList>
    </citation>
    <scope>NUCLEOTIDE SEQUENCE [LARGE SCALE GENOMIC DNA]</scope>
    <source>
        <strain evidence="3">CGMCC 1.15772</strain>
    </source>
</reference>
<proteinExistence type="predicted"/>
<protein>
    <submittedName>
        <fullName evidence="2">Uncharacterized protein</fullName>
    </submittedName>
</protein>
<accession>A0ABW1YBV7</accession>
<gene>
    <name evidence="2" type="ORF">ACFP81_06390</name>
</gene>